<name>M3JX75_CANMX</name>
<evidence type="ECO:0000256" key="1">
    <source>
        <dbReference type="ARBA" id="ARBA00012344"/>
    </source>
</evidence>
<dbReference type="Pfam" id="PF04752">
    <property type="entry name" value="ChaC"/>
    <property type="match status" value="1"/>
</dbReference>
<protein>
    <recommendedName>
        <fullName evidence="1">glutathione-specific gamma-glutamylcyclotransferase</fullName>
        <ecNumber evidence="1">4.3.2.7</ecNumber>
    </recommendedName>
</protein>
<evidence type="ECO:0000313" key="3">
    <source>
        <dbReference type="EMBL" id="EMG47525.1"/>
    </source>
</evidence>
<dbReference type="STRING" id="1245528.M3JX75"/>
<dbReference type="PANTHER" id="PTHR12192:SF2">
    <property type="entry name" value="GLUTATHIONE-SPECIFIC GAMMA-GLUTAMYLCYCLOTRANSFERASE 2"/>
    <property type="match status" value="1"/>
</dbReference>
<dbReference type="OrthoDB" id="1933483at2759"/>
<gene>
    <name evidence="3" type="ORF">G210_2115</name>
</gene>
<reference evidence="3 4" key="1">
    <citation type="submission" date="2013-02" db="EMBL/GenBank/DDBJ databases">
        <title>Genome sequence of Candida maltosa Xu316, a potential industrial strain for xylitol and ethanol production.</title>
        <authorList>
            <person name="Yu J."/>
            <person name="Wang Q."/>
            <person name="Geng X."/>
            <person name="Bao W."/>
            <person name="He P."/>
            <person name="Cai J."/>
        </authorList>
    </citation>
    <scope>NUCLEOTIDE SEQUENCE [LARGE SCALE GENOMIC DNA]</scope>
    <source>
        <strain evidence="4">Xu316</strain>
    </source>
</reference>
<dbReference type="OMA" id="FEYEERV"/>
<dbReference type="Proteomes" id="UP000011777">
    <property type="component" value="Unassembled WGS sequence"/>
</dbReference>
<proteinExistence type="predicted"/>
<dbReference type="EMBL" id="AOGT01001524">
    <property type="protein sequence ID" value="EMG47525.1"/>
    <property type="molecule type" value="Genomic_DNA"/>
</dbReference>
<keyword evidence="2" id="KW-0456">Lyase</keyword>
<dbReference type="EC" id="4.3.2.7" evidence="1"/>
<sequence length="201" mass="23257">MTNQQGMWIIGYGSLIFKPPPHVAFKVTGYLKGFIRRFWQSSIDHRGTPDFPGRVVTLLSLEDLRSHDRFHDSLHMYELKNNNVIVDVPKKIHDLGPDDLRVYGVAYYIAPEHVEEVKEYLDVREQNGYTSHKVPFHILDIEKNHAYEKFKDEISQNDEGYYIESMIYIGTIENEAFVGPESLEDTASVIKKSISVLEIII</sequence>
<accession>M3JX75</accession>
<comment type="caution">
    <text evidence="3">The sequence shown here is derived from an EMBL/GenBank/DDBJ whole genome shotgun (WGS) entry which is preliminary data.</text>
</comment>
<dbReference type="InterPro" id="IPR006840">
    <property type="entry name" value="ChaC"/>
</dbReference>
<dbReference type="HOGENOM" id="CLU_070703_0_1_1"/>
<dbReference type="GO" id="GO:0061928">
    <property type="term" value="F:glutathione specific gamma-glutamylcyclotransferase activity"/>
    <property type="evidence" value="ECO:0007669"/>
    <property type="project" value="UniProtKB-EC"/>
</dbReference>
<evidence type="ECO:0000313" key="4">
    <source>
        <dbReference type="Proteomes" id="UP000011777"/>
    </source>
</evidence>
<dbReference type="GO" id="GO:0005737">
    <property type="term" value="C:cytoplasm"/>
    <property type="evidence" value="ECO:0007669"/>
    <property type="project" value="TreeGrafter"/>
</dbReference>
<dbReference type="CDD" id="cd06661">
    <property type="entry name" value="GGCT_like"/>
    <property type="match status" value="1"/>
</dbReference>
<dbReference type="PANTHER" id="PTHR12192">
    <property type="entry name" value="CATION TRANSPORT PROTEIN CHAC-RELATED"/>
    <property type="match status" value="1"/>
</dbReference>
<keyword evidence="4" id="KW-1185">Reference proteome</keyword>
<dbReference type="AlphaFoldDB" id="M3JX75"/>
<dbReference type="eggNOG" id="KOG3182">
    <property type="taxonomic scope" value="Eukaryota"/>
</dbReference>
<evidence type="ECO:0000256" key="2">
    <source>
        <dbReference type="ARBA" id="ARBA00023239"/>
    </source>
</evidence>
<dbReference type="GO" id="GO:0006751">
    <property type="term" value="P:glutathione catabolic process"/>
    <property type="evidence" value="ECO:0007669"/>
    <property type="project" value="InterPro"/>
</dbReference>
<dbReference type="InterPro" id="IPR013024">
    <property type="entry name" value="GGCT-like"/>
</dbReference>
<organism evidence="3 4">
    <name type="scientific">Candida maltosa (strain Xu316)</name>
    <name type="common">Yeast</name>
    <dbReference type="NCBI Taxonomy" id="1245528"/>
    <lineage>
        <taxon>Eukaryota</taxon>
        <taxon>Fungi</taxon>
        <taxon>Dikarya</taxon>
        <taxon>Ascomycota</taxon>
        <taxon>Saccharomycotina</taxon>
        <taxon>Pichiomycetes</taxon>
        <taxon>Debaryomycetaceae</taxon>
        <taxon>Candida/Lodderomyces clade</taxon>
        <taxon>Candida</taxon>
    </lineage>
</organism>